<dbReference type="PROSITE" id="PS00893">
    <property type="entry name" value="NUDIX_BOX"/>
    <property type="match status" value="1"/>
</dbReference>
<dbReference type="Proteomes" id="UP001489004">
    <property type="component" value="Unassembled WGS sequence"/>
</dbReference>
<comment type="caution">
    <text evidence="4">The sequence shown here is derived from an EMBL/GenBank/DDBJ whole genome shotgun (WGS) entry which is preliminary data.</text>
</comment>
<gene>
    <name evidence="4" type="ORF">WJX72_001012</name>
</gene>
<organism evidence="4 5">
    <name type="scientific">[Myrmecia] bisecta</name>
    <dbReference type="NCBI Taxonomy" id="41462"/>
    <lineage>
        <taxon>Eukaryota</taxon>
        <taxon>Viridiplantae</taxon>
        <taxon>Chlorophyta</taxon>
        <taxon>core chlorophytes</taxon>
        <taxon>Trebouxiophyceae</taxon>
        <taxon>Trebouxiales</taxon>
        <taxon>Trebouxiaceae</taxon>
        <taxon>Myrmecia</taxon>
    </lineage>
</organism>
<dbReference type="GO" id="GO:0019693">
    <property type="term" value="P:ribose phosphate metabolic process"/>
    <property type="evidence" value="ECO:0007669"/>
    <property type="project" value="TreeGrafter"/>
</dbReference>
<dbReference type="GO" id="GO:0008893">
    <property type="term" value="F:guanosine-3',5'-bis(diphosphate) 3'-diphosphatase activity"/>
    <property type="evidence" value="ECO:0007669"/>
    <property type="project" value="TreeGrafter"/>
</dbReference>
<feature type="region of interest" description="Disordered" evidence="2">
    <location>
        <begin position="35"/>
        <end position="57"/>
    </location>
</feature>
<dbReference type="Gene3D" id="3.90.79.10">
    <property type="entry name" value="Nucleoside Triphosphate Pyrophosphohydrolase"/>
    <property type="match status" value="1"/>
</dbReference>
<sequence>MLSLGCPSKPLAAHCRRHHLSSPARLGFQPTTQLTVDAASSKQSSAGSAGTPQNAHPCTSKTILVKQEYRRNVGVCLVNQDGLVFAGRRVDDKQGTWQMPQGGIDSLENPMVAAMRELKEETGISSARIVAQMDRWLAYDFPTKSWSQFANAWVKYRGQTQKWLLLHFYGEESEIDLALHGQREFSEYAWLPIEQLPHEVVDFKRHVYIEVAQEFGPIIAQRRATSCPSSEEWTM</sequence>
<accession>A0AAW1PZP7</accession>
<protein>
    <recommendedName>
        <fullName evidence="3">Nudix hydrolase domain-containing protein</fullName>
    </recommendedName>
</protein>
<dbReference type="CDD" id="cd03671">
    <property type="entry name" value="NUDIX_Ap4A_hydrolase_plant_like"/>
    <property type="match status" value="1"/>
</dbReference>
<evidence type="ECO:0000259" key="3">
    <source>
        <dbReference type="PROSITE" id="PS51462"/>
    </source>
</evidence>
<dbReference type="InterPro" id="IPR020084">
    <property type="entry name" value="NUDIX_hydrolase_CS"/>
</dbReference>
<dbReference type="GO" id="GO:0006753">
    <property type="term" value="P:nucleoside phosphate metabolic process"/>
    <property type="evidence" value="ECO:0007669"/>
    <property type="project" value="TreeGrafter"/>
</dbReference>
<reference evidence="4 5" key="1">
    <citation type="journal article" date="2024" name="Nat. Commun.">
        <title>Phylogenomics reveals the evolutionary origins of lichenization in chlorophyte algae.</title>
        <authorList>
            <person name="Puginier C."/>
            <person name="Libourel C."/>
            <person name="Otte J."/>
            <person name="Skaloud P."/>
            <person name="Haon M."/>
            <person name="Grisel S."/>
            <person name="Petersen M."/>
            <person name="Berrin J.G."/>
            <person name="Delaux P.M."/>
            <person name="Dal Grande F."/>
            <person name="Keller J."/>
        </authorList>
    </citation>
    <scope>NUCLEOTIDE SEQUENCE [LARGE SCALE GENOMIC DNA]</scope>
    <source>
        <strain evidence="4 5">SAG 2043</strain>
    </source>
</reference>
<dbReference type="NCBIfam" id="NF001938">
    <property type="entry name" value="PRK00714.1-5"/>
    <property type="match status" value="1"/>
</dbReference>
<feature type="domain" description="Nudix hydrolase" evidence="3">
    <location>
        <begin position="68"/>
        <end position="213"/>
    </location>
</feature>
<name>A0AAW1PZP7_9CHLO</name>
<dbReference type="Pfam" id="PF00293">
    <property type="entry name" value="NUDIX"/>
    <property type="match status" value="1"/>
</dbReference>
<evidence type="ECO:0000256" key="1">
    <source>
        <dbReference type="ARBA" id="ARBA00022801"/>
    </source>
</evidence>
<evidence type="ECO:0000313" key="4">
    <source>
        <dbReference type="EMBL" id="KAK9815280.1"/>
    </source>
</evidence>
<evidence type="ECO:0000313" key="5">
    <source>
        <dbReference type="Proteomes" id="UP001489004"/>
    </source>
</evidence>
<evidence type="ECO:0000256" key="2">
    <source>
        <dbReference type="SAM" id="MobiDB-lite"/>
    </source>
</evidence>
<dbReference type="InterPro" id="IPR015797">
    <property type="entry name" value="NUDIX_hydrolase-like_dom_sf"/>
</dbReference>
<dbReference type="SUPFAM" id="SSF55811">
    <property type="entry name" value="Nudix"/>
    <property type="match status" value="1"/>
</dbReference>
<dbReference type="AlphaFoldDB" id="A0AAW1PZP7"/>
<dbReference type="PANTHER" id="PTHR11839:SF22">
    <property type="entry name" value="NUDIX HYDROLASE 26, CHLOROPLASTIC"/>
    <property type="match status" value="1"/>
</dbReference>
<dbReference type="EMBL" id="JALJOR010000006">
    <property type="protein sequence ID" value="KAK9815280.1"/>
    <property type="molecule type" value="Genomic_DNA"/>
</dbReference>
<feature type="compositionally biased region" description="Low complexity" evidence="2">
    <location>
        <begin position="38"/>
        <end position="50"/>
    </location>
</feature>
<proteinExistence type="inferred from homology"/>
<dbReference type="PROSITE" id="PS51462">
    <property type="entry name" value="NUDIX"/>
    <property type="match status" value="1"/>
</dbReference>
<keyword evidence="5" id="KW-1185">Reference proteome</keyword>
<dbReference type="PANTHER" id="PTHR11839">
    <property type="entry name" value="UDP/ADP-SUGAR PYROPHOSPHATASE"/>
    <property type="match status" value="1"/>
</dbReference>
<dbReference type="HAMAP" id="MF_00298">
    <property type="entry name" value="Nudix_RppH"/>
    <property type="match status" value="1"/>
</dbReference>
<dbReference type="GO" id="GO:0034432">
    <property type="term" value="F:bis(5'-adenosyl)-pentaphosphatase activity"/>
    <property type="evidence" value="ECO:0007669"/>
    <property type="project" value="TreeGrafter"/>
</dbReference>
<keyword evidence="1" id="KW-0378">Hydrolase</keyword>
<dbReference type="InterPro" id="IPR022927">
    <property type="entry name" value="RppH"/>
</dbReference>
<dbReference type="InterPro" id="IPR000086">
    <property type="entry name" value="NUDIX_hydrolase_dom"/>
</dbReference>